<keyword evidence="3" id="KW-1133">Transmembrane helix</keyword>
<evidence type="ECO:0000256" key="1">
    <source>
        <dbReference type="ARBA" id="ARBA00004141"/>
    </source>
</evidence>
<feature type="compositionally biased region" description="Polar residues" evidence="5">
    <location>
        <begin position="183"/>
        <end position="192"/>
    </location>
</feature>
<evidence type="ECO:0000256" key="2">
    <source>
        <dbReference type="ARBA" id="ARBA00022692"/>
    </source>
</evidence>
<gene>
    <name evidence="6" type="ORF">C7M84_016199</name>
</gene>
<dbReference type="GO" id="GO:0005886">
    <property type="term" value="C:plasma membrane"/>
    <property type="evidence" value="ECO:0007669"/>
    <property type="project" value="TreeGrafter"/>
</dbReference>
<dbReference type="PANTHER" id="PTHR16521">
    <property type="entry name" value="TYPE-1 ANGIOTENSIN II RECEPTOR-ASSOCIATED PROTEIN"/>
    <property type="match status" value="1"/>
</dbReference>
<sequence length="192" mass="21399">MIGLAKKFFRVLQRVSKSSISRQDRLDVLFGIFFTHLTLIVWSGMCGCLGDSFVLYNSILLVSIIWSLQHHESEEAPFIAFCLDTLAIVFDIVNMSLNWPDVQTGGAMQFGAAMAIMNLLLRPLSCYLLFRIVQDRAEPEGSQGLPSGFDSLFGSRRSPYEDIDESSPPTTPRPDPRYPSTSGTRPSKIVTT</sequence>
<dbReference type="SMART" id="SM00805">
    <property type="entry name" value="AGTRAP"/>
    <property type="match status" value="1"/>
</dbReference>
<dbReference type="Proteomes" id="UP000283509">
    <property type="component" value="Unassembled WGS sequence"/>
</dbReference>
<dbReference type="OrthoDB" id="8191171at2759"/>
<protein>
    <recommendedName>
        <fullName evidence="8">Type-1 angiotensin II receptor-associated protein</fullName>
    </recommendedName>
</protein>
<dbReference type="PANTHER" id="PTHR16521:SF3">
    <property type="entry name" value="TYPE-1 ANGIOTENSIN II RECEPTOR-ASSOCIATED PROTEIN"/>
    <property type="match status" value="1"/>
</dbReference>
<dbReference type="InterPro" id="IPR009436">
    <property type="entry name" value="AGTRAP"/>
</dbReference>
<comment type="caution">
    <text evidence="6">The sequence shown here is derived from an EMBL/GenBank/DDBJ whole genome shotgun (WGS) entry which is preliminary data.</text>
</comment>
<dbReference type="EMBL" id="QCYY01003031">
    <property type="protein sequence ID" value="ROT65831.1"/>
    <property type="molecule type" value="Genomic_DNA"/>
</dbReference>
<keyword evidence="4" id="KW-0472">Membrane</keyword>
<proteinExistence type="predicted"/>
<evidence type="ECO:0008006" key="8">
    <source>
        <dbReference type="Google" id="ProtNLM"/>
    </source>
</evidence>
<name>A0A3R7LVT8_PENVA</name>
<comment type="subcellular location">
    <subcellularLocation>
        <location evidence="1">Membrane</location>
        <topology evidence="1">Multi-pass membrane protein</topology>
    </subcellularLocation>
</comment>
<reference evidence="6 7" key="1">
    <citation type="submission" date="2018-04" db="EMBL/GenBank/DDBJ databases">
        <authorList>
            <person name="Zhang X."/>
            <person name="Yuan J."/>
            <person name="Li F."/>
            <person name="Xiang J."/>
        </authorList>
    </citation>
    <scope>NUCLEOTIDE SEQUENCE [LARGE SCALE GENOMIC DNA]</scope>
    <source>
        <tissue evidence="6">Muscle</tissue>
    </source>
</reference>
<evidence type="ECO:0000256" key="5">
    <source>
        <dbReference type="SAM" id="MobiDB-lite"/>
    </source>
</evidence>
<dbReference type="AlphaFoldDB" id="A0A3R7LVT8"/>
<feature type="region of interest" description="Disordered" evidence="5">
    <location>
        <begin position="139"/>
        <end position="192"/>
    </location>
</feature>
<keyword evidence="7" id="KW-1185">Reference proteome</keyword>
<dbReference type="GO" id="GO:0038166">
    <property type="term" value="P:angiotensin-activated signaling pathway"/>
    <property type="evidence" value="ECO:0007669"/>
    <property type="project" value="InterPro"/>
</dbReference>
<dbReference type="Pfam" id="PF06396">
    <property type="entry name" value="AGTRAP"/>
    <property type="match status" value="1"/>
</dbReference>
<evidence type="ECO:0000313" key="6">
    <source>
        <dbReference type="EMBL" id="ROT65831.1"/>
    </source>
</evidence>
<keyword evidence="2" id="KW-0812">Transmembrane</keyword>
<reference evidence="6 7" key="2">
    <citation type="submission" date="2019-01" db="EMBL/GenBank/DDBJ databases">
        <title>The decoding of complex shrimp genome reveals the adaptation for benthos swimmer, frequently molting mechanism and breeding impact on genome.</title>
        <authorList>
            <person name="Sun Y."/>
            <person name="Gao Y."/>
            <person name="Yu Y."/>
        </authorList>
    </citation>
    <scope>NUCLEOTIDE SEQUENCE [LARGE SCALE GENOMIC DNA]</scope>
    <source>
        <tissue evidence="6">Muscle</tissue>
    </source>
</reference>
<evidence type="ECO:0000256" key="3">
    <source>
        <dbReference type="ARBA" id="ARBA00022989"/>
    </source>
</evidence>
<accession>A0A3R7LVT8</accession>
<organism evidence="6 7">
    <name type="scientific">Penaeus vannamei</name>
    <name type="common">Whiteleg shrimp</name>
    <name type="synonym">Litopenaeus vannamei</name>
    <dbReference type="NCBI Taxonomy" id="6689"/>
    <lineage>
        <taxon>Eukaryota</taxon>
        <taxon>Metazoa</taxon>
        <taxon>Ecdysozoa</taxon>
        <taxon>Arthropoda</taxon>
        <taxon>Crustacea</taxon>
        <taxon>Multicrustacea</taxon>
        <taxon>Malacostraca</taxon>
        <taxon>Eumalacostraca</taxon>
        <taxon>Eucarida</taxon>
        <taxon>Decapoda</taxon>
        <taxon>Dendrobranchiata</taxon>
        <taxon>Penaeoidea</taxon>
        <taxon>Penaeidae</taxon>
        <taxon>Penaeus</taxon>
    </lineage>
</organism>
<evidence type="ECO:0000256" key="4">
    <source>
        <dbReference type="ARBA" id="ARBA00023136"/>
    </source>
</evidence>
<dbReference type="STRING" id="6689.A0A3R7LVT8"/>
<evidence type="ECO:0000313" key="7">
    <source>
        <dbReference type="Proteomes" id="UP000283509"/>
    </source>
</evidence>